<dbReference type="InterPro" id="IPR050109">
    <property type="entry name" value="HTH-type_TetR-like_transc_reg"/>
</dbReference>
<dbReference type="PROSITE" id="PS50977">
    <property type="entry name" value="HTH_TETR_2"/>
    <property type="match status" value="1"/>
</dbReference>
<dbReference type="InterPro" id="IPR001647">
    <property type="entry name" value="HTH_TetR"/>
</dbReference>
<gene>
    <name evidence="6" type="ORF">K3174_14835</name>
</gene>
<dbReference type="PRINTS" id="PR00455">
    <property type="entry name" value="HTHTETR"/>
</dbReference>
<keyword evidence="7" id="KW-1185">Reference proteome</keyword>
<proteinExistence type="predicted"/>
<name>A0ABS7J906_9SPHN</name>
<dbReference type="Pfam" id="PF00440">
    <property type="entry name" value="TetR_N"/>
    <property type="match status" value="1"/>
</dbReference>
<evidence type="ECO:0000313" key="7">
    <source>
        <dbReference type="Proteomes" id="UP000755104"/>
    </source>
</evidence>
<evidence type="ECO:0000256" key="1">
    <source>
        <dbReference type="ARBA" id="ARBA00023015"/>
    </source>
</evidence>
<comment type="caution">
    <text evidence="6">The sequence shown here is derived from an EMBL/GenBank/DDBJ whole genome shotgun (WGS) entry which is preliminary data.</text>
</comment>
<protein>
    <submittedName>
        <fullName evidence="6">TetR/AcrR family transcriptional regulator</fullName>
    </submittedName>
</protein>
<reference evidence="6 7" key="1">
    <citation type="submission" date="2021-08" db="EMBL/GenBank/DDBJ databases">
        <title>Comparative Genomics Analysis of the Genus Qipengyuania Reveals Extensive Genetic Diversity and Metabolic Versatility, Including the Description of Fifteen Novel Species.</title>
        <authorList>
            <person name="Liu Y."/>
        </authorList>
    </citation>
    <scope>NUCLEOTIDE SEQUENCE [LARGE SCALE GENOMIC DNA]</scope>
    <source>
        <strain evidence="6 7">6D47A</strain>
    </source>
</reference>
<accession>A0ABS7J906</accession>
<feature type="DNA-binding region" description="H-T-H motif" evidence="4">
    <location>
        <begin position="35"/>
        <end position="54"/>
    </location>
</feature>
<dbReference type="RefSeq" id="WP_221560112.1">
    <property type="nucleotide sequence ID" value="NZ_JAIGNO010000013.1"/>
</dbReference>
<dbReference type="Gene3D" id="1.10.357.10">
    <property type="entry name" value="Tetracycline Repressor, domain 2"/>
    <property type="match status" value="1"/>
</dbReference>
<dbReference type="SUPFAM" id="SSF46689">
    <property type="entry name" value="Homeodomain-like"/>
    <property type="match status" value="1"/>
</dbReference>
<evidence type="ECO:0000256" key="3">
    <source>
        <dbReference type="ARBA" id="ARBA00023163"/>
    </source>
</evidence>
<evidence type="ECO:0000313" key="6">
    <source>
        <dbReference type="EMBL" id="MBX7483805.1"/>
    </source>
</evidence>
<dbReference type="EMBL" id="JAIGNO010000013">
    <property type="protein sequence ID" value="MBX7483805.1"/>
    <property type="molecule type" value="Genomic_DNA"/>
</dbReference>
<dbReference type="Proteomes" id="UP000755104">
    <property type="component" value="Unassembled WGS sequence"/>
</dbReference>
<organism evidence="6 7">
    <name type="scientific">Qipengyuania qiaonensis</name>
    <dbReference type="NCBI Taxonomy" id="2867240"/>
    <lineage>
        <taxon>Bacteria</taxon>
        <taxon>Pseudomonadati</taxon>
        <taxon>Pseudomonadota</taxon>
        <taxon>Alphaproteobacteria</taxon>
        <taxon>Sphingomonadales</taxon>
        <taxon>Erythrobacteraceae</taxon>
        <taxon>Qipengyuania</taxon>
    </lineage>
</organism>
<evidence type="ECO:0000256" key="2">
    <source>
        <dbReference type="ARBA" id="ARBA00023125"/>
    </source>
</evidence>
<dbReference type="PANTHER" id="PTHR30055">
    <property type="entry name" value="HTH-TYPE TRANSCRIPTIONAL REGULATOR RUTR"/>
    <property type="match status" value="1"/>
</dbReference>
<keyword evidence="2 4" id="KW-0238">DNA-binding</keyword>
<evidence type="ECO:0000256" key="4">
    <source>
        <dbReference type="PROSITE-ProRule" id="PRU00335"/>
    </source>
</evidence>
<keyword evidence="3" id="KW-0804">Transcription</keyword>
<dbReference type="InterPro" id="IPR009057">
    <property type="entry name" value="Homeodomain-like_sf"/>
</dbReference>
<dbReference type="PANTHER" id="PTHR30055:SF234">
    <property type="entry name" value="HTH-TYPE TRANSCRIPTIONAL REGULATOR BETI"/>
    <property type="match status" value="1"/>
</dbReference>
<sequence length="213" mass="22940">MTKKANITRDRSGTERVIVAAAKRVLAEQGFSAFGVNSIARAAGCDKQLIYRYFGGLDGLIEVLGREMSDQFGDMLGPIDPATCVTYSDFIEHMLLQLLRALRQSELLLRIAAWEIADASPITRKLAQVRGAALAAWVKDQRGPIAPPTDRDVGAINAALIAAVQHLALSAHAIGEFGGVRLADEADWSRVETAVSTLVRATYSHPDASVQRG</sequence>
<feature type="domain" description="HTH tetR-type" evidence="5">
    <location>
        <begin position="12"/>
        <end position="72"/>
    </location>
</feature>
<keyword evidence="1" id="KW-0805">Transcription regulation</keyword>
<evidence type="ECO:0000259" key="5">
    <source>
        <dbReference type="PROSITE" id="PS50977"/>
    </source>
</evidence>